<dbReference type="SUPFAM" id="SSF46689">
    <property type="entry name" value="Homeodomain-like"/>
    <property type="match status" value="1"/>
</dbReference>
<dbReference type="PROSITE" id="PS50045">
    <property type="entry name" value="SIGMA54_INTERACT_4"/>
    <property type="match status" value="1"/>
</dbReference>
<evidence type="ECO:0000256" key="1">
    <source>
        <dbReference type="ARBA" id="ARBA00022741"/>
    </source>
</evidence>
<dbReference type="Gene3D" id="1.10.10.60">
    <property type="entry name" value="Homeodomain-like"/>
    <property type="match status" value="1"/>
</dbReference>
<dbReference type="InterPro" id="IPR058031">
    <property type="entry name" value="AAA_lid_NorR"/>
</dbReference>
<feature type="domain" description="Sigma-54 factor interaction" evidence="6">
    <location>
        <begin position="124"/>
        <end position="352"/>
    </location>
</feature>
<evidence type="ECO:0000313" key="7">
    <source>
        <dbReference type="EMBL" id="MBL1378393.1"/>
    </source>
</evidence>
<sequence>MGSFGKILIIDGDQDRRGKLEAILSFMQVDWISHDEPAAVARLDREEGLTVLLGQCQSAPQELVSRYSRHVFISLLPLNAPGPNFIGCLGQLTYHELTRLLSQALRWRPRPVLEQREQDLHRILVGQGPAMQEIKVQIRQVADKQANVLLLGESGTGKEVIARAIHMLSLQAEGPFVPINCGAIPAELLESELFGHEKGAFTGAVSARKGRFELAEGGTLFLDEIGDMPLPMQVKLLRVLQERTFERVGGTRPISANVRVIAATHRDLEAMILEQRFREDLYYRLNVFPIVAPPLRERRRDIPLLLEELIDRHRMGHDADLVFSAAAVAALQGYHWPGNVRELSNLVERMFILCPGREVAVADLPAKYRSGHEAEDEPPFEAMDEQAALASIFRQPDAYEEDNEVFFDFNAGSEGEGDLYVPPFTTEGINLKEVLANIEVDMISRALEASEGIVARAAEQLGMRRTTLVEKMKKYGISRD</sequence>
<dbReference type="PROSITE" id="PS00688">
    <property type="entry name" value="SIGMA54_INTERACT_3"/>
    <property type="match status" value="1"/>
</dbReference>
<dbReference type="PANTHER" id="PTHR32071">
    <property type="entry name" value="TRANSCRIPTIONAL REGULATORY PROTEIN"/>
    <property type="match status" value="1"/>
</dbReference>
<dbReference type="InterPro" id="IPR025662">
    <property type="entry name" value="Sigma_54_int_dom_ATP-bd_1"/>
</dbReference>
<dbReference type="InterPro" id="IPR027417">
    <property type="entry name" value="P-loop_NTPase"/>
</dbReference>
<keyword evidence="8" id="KW-1185">Reference proteome</keyword>
<evidence type="ECO:0000256" key="2">
    <source>
        <dbReference type="ARBA" id="ARBA00022840"/>
    </source>
</evidence>
<dbReference type="Gene3D" id="1.10.8.60">
    <property type="match status" value="1"/>
</dbReference>
<dbReference type="PROSITE" id="PS00676">
    <property type="entry name" value="SIGMA54_INTERACT_2"/>
    <property type="match status" value="1"/>
</dbReference>
<evidence type="ECO:0000256" key="5">
    <source>
        <dbReference type="ARBA" id="ARBA00023163"/>
    </source>
</evidence>
<dbReference type="Pfam" id="PF02954">
    <property type="entry name" value="HTH_8"/>
    <property type="match status" value="1"/>
</dbReference>
<dbReference type="InterPro" id="IPR003593">
    <property type="entry name" value="AAA+_ATPase"/>
</dbReference>
<accession>A0ABS1QWA1</accession>
<dbReference type="Gene3D" id="3.40.50.300">
    <property type="entry name" value="P-loop containing nucleotide triphosphate hydrolases"/>
    <property type="match status" value="1"/>
</dbReference>
<keyword evidence="3" id="KW-0805">Transcription regulation</keyword>
<dbReference type="InterPro" id="IPR010518">
    <property type="entry name" value="FleQ"/>
</dbReference>
<dbReference type="Proteomes" id="UP000638570">
    <property type="component" value="Unassembled WGS sequence"/>
</dbReference>
<gene>
    <name evidence="7" type="ORF">JKV55_13820</name>
</gene>
<reference evidence="8" key="1">
    <citation type="submission" date="2021-01" db="EMBL/GenBank/DDBJ databases">
        <title>Genome public.</title>
        <authorList>
            <person name="Liu C."/>
            <person name="Sun Q."/>
        </authorList>
    </citation>
    <scope>NUCLEOTIDE SEQUENCE [LARGE SCALE GENOMIC DNA]</scope>
    <source>
        <strain evidence="8">CGMCC 1.18722</strain>
    </source>
</reference>
<dbReference type="InterPro" id="IPR009057">
    <property type="entry name" value="Homeodomain-like_sf"/>
</dbReference>
<evidence type="ECO:0000256" key="3">
    <source>
        <dbReference type="ARBA" id="ARBA00023015"/>
    </source>
</evidence>
<keyword evidence="4" id="KW-0238">DNA-binding</keyword>
<dbReference type="RefSeq" id="WP_202086688.1">
    <property type="nucleotide sequence ID" value="NZ_JAERTZ010000025.1"/>
</dbReference>
<dbReference type="Pfam" id="PF06490">
    <property type="entry name" value="FleQ"/>
    <property type="match status" value="1"/>
</dbReference>
<comment type="caution">
    <text evidence="7">The sequence shown here is derived from an EMBL/GenBank/DDBJ whole genome shotgun (WGS) entry which is preliminary data.</text>
</comment>
<evidence type="ECO:0000256" key="4">
    <source>
        <dbReference type="ARBA" id="ARBA00023125"/>
    </source>
</evidence>
<keyword evidence="2" id="KW-0067">ATP-binding</keyword>
<protein>
    <submittedName>
        <fullName evidence="7">Sigma-54-dependent Fis family transcriptional regulator</fullName>
    </submittedName>
</protein>
<dbReference type="Pfam" id="PF00158">
    <property type="entry name" value="Sigma54_activat"/>
    <property type="match status" value="1"/>
</dbReference>
<dbReference type="EMBL" id="JAERTZ010000025">
    <property type="protein sequence ID" value="MBL1378393.1"/>
    <property type="molecule type" value="Genomic_DNA"/>
</dbReference>
<proteinExistence type="predicted"/>
<dbReference type="SMART" id="SM00382">
    <property type="entry name" value="AAA"/>
    <property type="match status" value="1"/>
</dbReference>
<dbReference type="CDD" id="cd00009">
    <property type="entry name" value="AAA"/>
    <property type="match status" value="1"/>
</dbReference>
<dbReference type="InterPro" id="IPR025943">
    <property type="entry name" value="Sigma_54_int_dom_ATP-bd_2"/>
</dbReference>
<dbReference type="InterPro" id="IPR002078">
    <property type="entry name" value="Sigma_54_int"/>
</dbReference>
<dbReference type="PANTHER" id="PTHR32071:SF117">
    <property type="entry name" value="PTS-DEPENDENT DIHYDROXYACETONE KINASE OPERON REGULATORY PROTEIN-RELATED"/>
    <property type="match status" value="1"/>
</dbReference>
<evidence type="ECO:0000313" key="8">
    <source>
        <dbReference type="Proteomes" id="UP000638570"/>
    </source>
</evidence>
<dbReference type="PRINTS" id="PR01590">
    <property type="entry name" value="HTHFIS"/>
</dbReference>
<keyword evidence="5" id="KW-0804">Transcription</keyword>
<dbReference type="PROSITE" id="PS00675">
    <property type="entry name" value="SIGMA54_INTERACT_1"/>
    <property type="match status" value="1"/>
</dbReference>
<organism evidence="7 8">
    <name type="scientific">Zobellella iuensis</name>
    <dbReference type="NCBI Taxonomy" id="2803811"/>
    <lineage>
        <taxon>Bacteria</taxon>
        <taxon>Pseudomonadati</taxon>
        <taxon>Pseudomonadota</taxon>
        <taxon>Gammaproteobacteria</taxon>
        <taxon>Aeromonadales</taxon>
        <taxon>Aeromonadaceae</taxon>
        <taxon>Zobellella</taxon>
    </lineage>
</organism>
<dbReference type="SUPFAM" id="SSF52540">
    <property type="entry name" value="P-loop containing nucleoside triphosphate hydrolases"/>
    <property type="match status" value="1"/>
</dbReference>
<dbReference type="InterPro" id="IPR002197">
    <property type="entry name" value="HTH_Fis"/>
</dbReference>
<keyword evidence="1" id="KW-0547">Nucleotide-binding</keyword>
<dbReference type="InterPro" id="IPR025944">
    <property type="entry name" value="Sigma_54_int_dom_CS"/>
</dbReference>
<dbReference type="Pfam" id="PF25601">
    <property type="entry name" value="AAA_lid_14"/>
    <property type="match status" value="1"/>
</dbReference>
<evidence type="ECO:0000259" key="6">
    <source>
        <dbReference type="PROSITE" id="PS50045"/>
    </source>
</evidence>
<name>A0ABS1QWA1_9GAMM</name>